<protein>
    <recommendedName>
        <fullName evidence="7">Probable cytosol aminopeptidase</fullName>
    </recommendedName>
    <alternativeName>
        <fullName evidence="8">Leucine aminopeptidase</fullName>
    </alternativeName>
    <alternativeName>
        <fullName evidence="5">Leucyl aminopeptidase</fullName>
    </alternativeName>
</protein>
<evidence type="ECO:0000256" key="7">
    <source>
        <dbReference type="ARBA" id="ARBA00050021"/>
    </source>
</evidence>
<dbReference type="GO" id="GO:0030145">
    <property type="term" value="F:manganese ion binding"/>
    <property type="evidence" value="ECO:0007669"/>
    <property type="project" value="InterPro"/>
</dbReference>
<evidence type="ECO:0000256" key="2">
    <source>
        <dbReference type="ARBA" id="ARBA00022438"/>
    </source>
</evidence>
<comment type="function">
    <text evidence="6">Presumably involved in the processing and regular turnover of intracellular proteins. Catalyzes the removal of unsubstituted N-terminal amino acids from various peptides.</text>
</comment>
<evidence type="ECO:0000256" key="8">
    <source>
        <dbReference type="ARBA" id="ARBA00050061"/>
    </source>
</evidence>
<gene>
    <name evidence="11" type="primary">pepA_2</name>
    <name evidence="11" type="ORF">AFE02nite_13550</name>
</gene>
<dbReference type="SUPFAM" id="SSF52949">
    <property type="entry name" value="Macro domain-like"/>
    <property type="match status" value="1"/>
</dbReference>
<keyword evidence="4" id="KW-0378">Hydrolase</keyword>
<evidence type="ECO:0000256" key="5">
    <source>
        <dbReference type="ARBA" id="ARBA00033172"/>
    </source>
</evidence>
<dbReference type="PANTHER" id="PTHR11963:SF20">
    <property type="entry name" value="PEPTIDASE B"/>
    <property type="match status" value="1"/>
</dbReference>
<accession>A0A511YWM6</accession>
<evidence type="ECO:0000259" key="9">
    <source>
        <dbReference type="Pfam" id="PF00883"/>
    </source>
</evidence>
<evidence type="ECO:0000256" key="3">
    <source>
        <dbReference type="ARBA" id="ARBA00022670"/>
    </source>
</evidence>
<organism evidence="11 12">
    <name type="scientific">Actinotalea fermentans</name>
    <dbReference type="NCBI Taxonomy" id="43671"/>
    <lineage>
        <taxon>Bacteria</taxon>
        <taxon>Bacillati</taxon>
        <taxon>Actinomycetota</taxon>
        <taxon>Actinomycetes</taxon>
        <taxon>Micrococcales</taxon>
        <taxon>Cellulomonadaceae</taxon>
        <taxon>Actinotalea</taxon>
    </lineage>
</organism>
<dbReference type="GO" id="GO:0005737">
    <property type="term" value="C:cytoplasm"/>
    <property type="evidence" value="ECO:0007669"/>
    <property type="project" value="InterPro"/>
</dbReference>
<keyword evidence="2 11" id="KW-0031">Aminopeptidase</keyword>
<dbReference type="InterPro" id="IPR011356">
    <property type="entry name" value="Leucine_aapep/pepB"/>
</dbReference>
<dbReference type="Pfam" id="PF00883">
    <property type="entry name" value="Peptidase_M17"/>
    <property type="match status" value="1"/>
</dbReference>
<feature type="domain" description="Peptidase M17 leucyl aminopeptidase N-terminal" evidence="10">
    <location>
        <begin position="67"/>
        <end position="162"/>
    </location>
</feature>
<dbReference type="PRINTS" id="PR00481">
    <property type="entry name" value="LAMNOPPTDASE"/>
</dbReference>
<evidence type="ECO:0000259" key="10">
    <source>
        <dbReference type="Pfam" id="PF02789"/>
    </source>
</evidence>
<dbReference type="RefSeq" id="WP_146819322.1">
    <property type="nucleotide sequence ID" value="NZ_BJYK01000002.1"/>
</dbReference>
<dbReference type="Proteomes" id="UP000321484">
    <property type="component" value="Unassembled WGS sequence"/>
</dbReference>
<evidence type="ECO:0000313" key="12">
    <source>
        <dbReference type="Proteomes" id="UP000321484"/>
    </source>
</evidence>
<evidence type="ECO:0000313" key="11">
    <source>
        <dbReference type="EMBL" id="GEN79621.1"/>
    </source>
</evidence>
<name>A0A511YWM6_9CELL</name>
<dbReference type="Gene3D" id="3.40.220.10">
    <property type="entry name" value="Leucine Aminopeptidase, subunit E, domain 1"/>
    <property type="match status" value="1"/>
</dbReference>
<dbReference type="InterPro" id="IPR008283">
    <property type="entry name" value="Peptidase_M17_N"/>
</dbReference>
<dbReference type="GO" id="GO:0006508">
    <property type="term" value="P:proteolysis"/>
    <property type="evidence" value="ECO:0007669"/>
    <property type="project" value="UniProtKB-KW"/>
</dbReference>
<dbReference type="EMBL" id="BJYK01000002">
    <property type="protein sequence ID" value="GEN79621.1"/>
    <property type="molecule type" value="Genomic_DNA"/>
</dbReference>
<comment type="similarity">
    <text evidence="1">Belongs to the peptidase M17 family.</text>
</comment>
<proteinExistence type="inferred from homology"/>
<dbReference type="OrthoDB" id="9809354at2"/>
<keyword evidence="12" id="KW-1185">Reference proteome</keyword>
<evidence type="ECO:0000256" key="4">
    <source>
        <dbReference type="ARBA" id="ARBA00022801"/>
    </source>
</evidence>
<dbReference type="InterPro" id="IPR000819">
    <property type="entry name" value="Peptidase_M17_C"/>
</dbReference>
<reference evidence="11 12" key="1">
    <citation type="submission" date="2019-07" db="EMBL/GenBank/DDBJ databases">
        <title>Whole genome shotgun sequence of Actinotalea fermentans NBRC 105374.</title>
        <authorList>
            <person name="Hosoyama A."/>
            <person name="Uohara A."/>
            <person name="Ohji S."/>
            <person name="Ichikawa N."/>
        </authorList>
    </citation>
    <scope>NUCLEOTIDE SEQUENCE [LARGE SCALE GENOMIC DNA]</scope>
    <source>
        <strain evidence="11 12">NBRC 105374</strain>
    </source>
</reference>
<evidence type="ECO:0000256" key="6">
    <source>
        <dbReference type="ARBA" id="ARBA00049972"/>
    </source>
</evidence>
<keyword evidence="3" id="KW-0645">Protease</keyword>
<dbReference type="AlphaFoldDB" id="A0A511YWM6"/>
<feature type="domain" description="Cytosol aminopeptidase" evidence="9">
    <location>
        <begin position="200"/>
        <end position="507"/>
    </location>
</feature>
<dbReference type="Pfam" id="PF02789">
    <property type="entry name" value="Peptidase_M17_N"/>
    <property type="match status" value="1"/>
</dbReference>
<sequence>MTTVVVTAADLPAVTTLAGDVATSDLLTQGLDALLVPVAPAAADADEGDGVQPRAGATEAAVRYGIDLGDLAERVRADGSAGSVHTIQLPRGAGDAALPWAGLPPRLVLVGTGAGTPVALRRAGAAVARATTGLGRVATTVGSGSDDGARAFVEGYLLGAYRHPSAATGAPPPPPAAELVLLGDYPDVEAVRVHAAASWTARVLAVTPSNIKSPAWLAEQAVVAAGQAGLTTDVLGPAELAAAGFGGIVAVGAGSASPPRLVVVRYVPPGGGGRHVVVAGKGITYDTGGLAIKPRESMVAMKTDMTGAAVALATVLGAAALQVPHRVTALLPLAENAFGASSYRPGDVVTVFGGTTVEVANPDAEGRMVLADALAYAAAELEPDVLVDVATLTGAATLGLGKQHGALFTPDDDLARALTAAGEAAGEPLWRMPLVPEYEKSLDSDVADVRHVAGPGAGAGAVTAALFLQRFAGGRTWAHLDIAGPARAAKAAHELPEGATGFGARALLRWLADA</sequence>
<comment type="caution">
    <text evidence="11">The sequence shown here is derived from an EMBL/GenBank/DDBJ whole genome shotgun (WGS) entry which is preliminary data.</text>
</comment>
<dbReference type="Gene3D" id="3.40.630.10">
    <property type="entry name" value="Zn peptidases"/>
    <property type="match status" value="1"/>
</dbReference>
<evidence type="ECO:0000256" key="1">
    <source>
        <dbReference type="ARBA" id="ARBA00009528"/>
    </source>
</evidence>
<dbReference type="PANTHER" id="PTHR11963">
    <property type="entry name" value="LEUCINE AMINOPEPTIDASE-RELATED"/>
    <property type="match status" value="1"/>
</dbReference>
<dbReference type="InterPro" id="IPR043472">
    <property type="entry name" value="Macro_dom-like"/>
</dbReference>
<dbReference type="GO" id="GO:0070006">
    <property type="term" value="F:metalloaminopeptidase activity"/>
    <property type="evidence" value="ECO:0007669"/>
    <property type="project" value="InterPro"/>
</dbReference>
<dbReference type="SUPFAM" id="SSF53187">
    <property type="entry name" value="Zn-dependent exopeptidases"/>
    <property type="match status" value="1"/>
</dbReference>